<keyword evidence="2" id="KW-0934">Plastid</keyword>
<keyword evidence="2" id="KW-0150">Chloroplast</keyword>
<organism evidence="2">
    <name type="scientific">Cliftonaea pectinata</name>
    <dbReference type="NCBI Taxonomy" id="2007206"/>
    <lineage>
        <taxon>Eukaryota</taxon>
        <taxon>Rhodophyta</taxon>
        <taxon>Florideophyceae</taxon>
        <taxon>Rhodymeniophycidae</taxon>
        <taxon>Ceramiales</taxon>
        <taxon>Rhodomelaceae</taxon>
        <taxon>Polyzonieae</taxon>
        <taxon>Cliftonaea</taxon>
    </lineage>
</organism>
<keyword evidence="1" id="KW-0812">Transmembrane</keyword>
<evidence type="ECO:0000313" key="2">
    <source>
        <dbReference type="EMBL" id="ARW68190.1"/>
    </source>
</evidence>
<proteinExistence type="predicted"/>
<reference evidence="2" key="1">
    <citation type="journal article" date="2017" name="J. Phycol.">
        <title>Analysis of chloroplast genomes and a supermatrix inform reclassification of the Rhodomelaceae (Rhodophyta).</title>
        <authorList>
            <person name="Diaz-Tapia P."/>
            <person name="Maggs C.A."/>
            <person name="West J.A."/>
            <person name="Verbruggen H."/>
        </authorList>
    </citation>
    <scope>NUCLEOTIDE SEQUENCE</scope>
    <source>
        <strain evidence="2">PD1561</strain>
    </source>
</reference>
<feature type="transmembrane region" description="Helical" evidence="1">
    <location>
        <begin position="6"/>
        <end position="27"/>
    </location>
</feature>
<gene>
    <name evidence="2" type="primary">orf33b</name>
</gene>
<accession>A0A1Z1MQ37</accession>
<dbReference type="AlphaFoldDB" id="A0A1Z1MQ37"/>
<sequence length="33" mass="4218">MICNFFMLYFIVFELFIFYNLYSYNLFIKFILS</sequence>
<keyword evidence="1" id="KW-1133">Transmembrane helix</keyword>
<dbReference type="RefSeq" id="YP_009398930.1">
    <property type="nucleotide sequence ID" value="NC_035294.1"/>
</dbReference>
<evidence type="ECO:0000256" key="1">
    <source>
        <dbReference type="SAM" id="Phobius"/>
    </source>
</evidence>
<name>A0A1Z1MQ37_9FLOR</name>
<keyword evidence="1" id="KW-0472">Membrane</keyword>
<dbReference type="GeneID" id="33361402"/>
<geneLocation type="chloroplast" evidence="2"/>
<protein>
    <submittedName>
        <fullName evidence="2">Uncharacterized protein</fullName>
    </submittedName>
</protein>
<dbReference type="EMBL" id="MF101450">
    <property type="protein sequence ID" value="ARW68190.1"/>
    <property type="molecule type" value="Genomic_DNA"/>
</dbReference>